<evidence type="ECO:0000313" key="19">
    <source>
        <dbReference type="Proteomes" id="UP000006190"/>
    </source>
</evidence>
<dbReference type="SUPFAM" id="SSF56059">
    <property type="entry name" value="Glutathione synthetase ATP-binding domain-like"/>
    <property type="match status" value="1"/>
</dbReference>
<dbReference type="Gene3D" id="1.20.80.30">
    <property type="match status" value="1"/>
</dbReference>
<keyword evidence="8 18" id="KW-0418">Kinase</keyword>
<evidence type="ECO:0000256" key="5">
    <source>
        <dbReference type="ARBA" id="ARBA00022679"/>
    </source>
</evidence>
<dbReference type="STRING" id="883113.HMPREF9708_00844"/>
<evidence type="ECO:0000259" key="17">
    <source>
        <dbReference type="Pfam" id="PF02896"/>
    </source>
</evidence>
<dbReference type="eggNOG" id="COG0574">
    <property type="taxonomic scope" value="Bacteria"/>
</dbReference>
<feature type="binding site" evidence="13">
    <location>
        <position position="743"/>
    </location>
    <ligand>
        <name>substrate</name>
    </ligand>
</feature>
<dbReference type="InterPro" id="IPR010121">
    <property type="entry name" value="Pyruvate_phosphate_dikinase"/>
</dbReference>
<dbReference type="PROSITE" id="PS00370">
    <property type="entry name" value="PEP_ENZYMES_PHOS_SITE"/>
    <property type="match status" value="1"/>
</dbReference>
<evidence type="ECO:0000256" key="14">
    <source>
        <dbReference type="PIRSR" id="PIRSR000853-3"/>
    </source>
</evidence>
<dbReference type="InterPro" id="IPR008279">
    <property type="entry name" value="PEP-util_enz_mobile_dom"/>
</dbReference>
<dbReference type="Gene3D" id="3.50.30.10">
    <property type="entry name" value="Phosphohistidine domain"/>
    <property type="match status" value="1"/>
</dbReference>
<dbReference type="Pfam" id="PF00391">
    <property type="entry name" value="PEP-utilizers"/>
    <property type="match status" value="1"/>
</dbReference>
<protein>
    <recommendedName>
        <fullName evidence="4 11">Pyruvate, phosphate dikinase</fullName>
        <ecNumber evidence="3 11">2.7.9.1</ecNumber>
    </recommendedName>
</protein>
<keyword evidence="10 14" id="KW-0460">Magnesium</keyword>
<comment type="similarity">
    <text evidence="2 11">Belongs to the PEP-utilizing enzyme family.</text>
</comment>
<keyword evidence="6 14" id="KW-0479">Metal-binding</keyword>
<dbReference type="InterPro" id="IPR036637">
    <property type="entry name" value="Phosphohistidine_dom_sf"/>
</dbReference>
<dbReference type="GO" id="GO:0016301">
    <property type="term" value="F:kinase activity"/>
    <property type="evidence" value="ECO:0007669"/>
    <property type="project" value="UniProtKB-UniRule"/>
</dbReference>
<gene>
    <name evidence="18" type="ORF">HMPREF9708_00844</name>
</gene>
<feature type="domain" description="PEP-utilising enzyme mobile" evidence="15">
    <location>
        <begin position="421"/>
        <end position="502"/>
    </location>
</feature>
<evidence type="ECO:0000256" key="1">
    <source>
        <dbReference type="ARBA" id="ARBA00001946"/>
    </source>
</evidence>
<evidence type="ECO:0000256" key="6">
    <source>
        <dbReference type="ARBA" id="ARBA00022723"/>
    </source>
</evidence>
<dbReference type="SUPFAM" id="SSF51621">
    <property type="entry name" value="Phosphoenolpyruvate/pyruvate domain"/>
    <property type="match status" value="1"/>
</dbReference>
<dbReference type="Gene3D" id="3.30.1490.20">
    <property type="entry name" value="ATP-grasp fold, A domain"/>
    <property type="match status" value="1"/>
</dbReference>
<evidence type="ECO:0000256" key="11">
    <source>
        <dbReference type="PIRNR" id="PIRNR000853"/>
    </source>
</evidence>
<comment type="catalytic activity">
    <reaction evidence="11">
        <text>pyruvate + phosphate + ATP = phosphoenolpyruvate + AMP + diphosphate + H(+)</text>
        <dbReference type="Rhea" id="RHEA:10756"/>
        <dbReference type="ChEBI" id="CHEBI:15361"/>
        <dbReference type="ChEBI" id="CHEBI:15378"/>
        <dbReference type="ChEBI" id="CHEBI:30616"/>
        <dbReference type="ChEBI" id="CHEBI:33019"/>
        <dbReference type="ChEBI" id="CHEBI:43474"/>
        <dbReference type="ChEBI" id="CHEBI:58702"/>
        <dbReference type="ChEBI" id="CHEBI:456215"/>
        <dbReference type="EC" id="2.7.9.1"/>
    </reaction>
</comment>
<dbReference type="EMBL" id="AGEG01000010">
    <property type="protein sequence ID" value="EHR37086.1"/>
    <property type="molecule type" value="Genomic_DNA"/>
</dbReference>
<dbReference type="eggNOG" id="COG1080">
    <property type="taxonomic scope" value="Bacteria"/>
</dbReference>
<evidence type="ECO:0000256" key="13">
    <source>
        <dbReference type="PIRSR" id="PIRSR000853-2"/>
    </source>
</evidence>
<feature type="binding site" evidence="13">
    <location>
        <position position="767"/>
    </location>
    <ligand>
        <name>substrate</name>
    </ligand>
</feature>
<reference evidence="18 19" key="1">
    <citation type="submission" date="2012-01" db="EMBL/GenBank/DDBJ databases">
        <title>The Genome Sequence of Facklamia languida CCUG 37842.</title>
        <authorList>
            <consortium name="The Broad Institute Genome Sequencing Platform"/>
            <person name="Earl A."/>
            <person name="Ward D."/>
            <person name="Feldgarden M."/>
            <person name="Gevers D."/>
            <person name="Huys G."/>
            <person name="Young S.K."/>
            <person name="Zeng Q."/>
            <person name="Gargeya S."/>
            <person name="Fitzgerald M."/>
            <person name="Haas B."/>
            <person name="Abouelleil A."/>
            <person name="Alvarado L."/>
            <person name="Arachchi H.M."/>
            <person name="Berlin A."/>
            <person name="Chapman S.B."/>
            <person name="Gearin G."/>
            <person name="Goldberg J."/>
            <person name="Griggs A."/>
            <person name="Gujja S."/>
            <person name="Hansen M."/>
            <person name="Heiman D."/>
            <person name="Howarth C."/>
            <person name="Larimer J."/>
            <person name="Lui A."/>
            <person name="MacDonald P.J.P."/>
            <person name="McCowen C."/>
            <person name="Montmayeur A."/>
            <person name="Murphy C."/>
            <person name="Neiman D."/>
            <person name="Pearson M."/>
            <person name="Priest M."/>
            <person name="Roberts A."/>
            <person name="Saif S."/>
            <person name="Shea T."/>
            <person name="Sisk P."/>
            <person name="Stolte C."/>
            <person name="Sykes S."/>
            <person name="Wortman J."/>
            <person name="Nusbaum C."/>
            <person name="Birren B."/>
        </authorList>
    </citation>
    <scope>NUCLEOTIDE SEQUENCE [LARGE SCALE GENOMIC DNA]</scope>
    <source>
        <strain evidence="18 19">CCUG 37842</strain>
    </source>
</reference>
<feature type="domain" description="Pyruvate phosphate dikinase AMP/ATP-binding" evidence="16">
    <location>
        <begin position="57"/>
        <end position="295"/>
    </location>
</feature>
<dbReference type="SUPFAM" id="SSF52009">
    <property type="entry name" value="Phosphohistidine domain"/>
    <property type="match status" value="1"/>
</dbReference>
<feature type="domain" description="Pyruvate phosphate dikinase AMP/ATP-binding" evidence="16">
    <location>
        <begin position="16"/>
        <end position="54"/>
    </location>
</feature>
<dbReference type="PIRSF" id="PIRSF000853">
    <property type="entry name" value="PPDK"/>
    <property type="match status" value="1"/>
</dbReference>
<evidence type="ECO:0000259" key="16">
    <source>
        <dbReference type="Pfam" id="PF01326"/>
    </source>
</evidence>
<evidence type="ECO:0000256" key="7">
    <source>
        <dbReference type="ARBA" id="ARBA00022741"/>
    </source>
</evidence>
<keyword evidence="18" id="KW-0670">Pyruvate</keyword>
<dbReference type="GO" id="GO:0005524">
    <property type="term" value="F:ATP binding"/>
    <property type="evidence" value="ECO:0007669"/>
    <property type="project" value="UniProtKB-UniRule"/>
</dbReference>
<dbReference type="RefSeq" id="WP_006308954.1">
    <property type="nucleotide sequence ID" value="NZ_JH601133.1"/>
</dbReference>
<dbReference type="Proteomes" id="UP000006190">
    <property type="component" value="Unassembled WGS sequence"/>
</dbReference>
<evidence type="ECO:0000256" key="10">
    <source>
        <dbReference type="ARBA" id="ARBA00022842"/>
    </source>
</evidence>
<evidence type="ECO:0000256" key="12">
    <source>
        <dbReference type="PIRSR" id="PIRSR000853-1"/>
    </source>
</evidence>
<feature type="active site" description="Tele-phosphohistidine intermediate" evidence="12">
    <location>
        <position position="454"/>
    </location>
</feature>
<keyword evidence="19" id="KW-1185">Reference proteome</keyword>
<dbReference type="AlphaFoldDB" id="H3NJ05"/>
<dbReference type="Gene3D" id="3.20.20.60">
    <property type="entry name" value="Phosphoenolpyruvate-binding domains"/>
    <property type="match status" value="1"/>
</dbReference>
<organism evidence="18 19">
    <name type="scientific">Facklamia languida CCUG 37842</name>
    <dbReference type="NCBI Taxonomy" id="883113"/>
    <lineage>
        <taxon>Bacteria</taxon>
        <taxon>Bacillati</taxon>
        <taxon>Bacillota</taxon>
        <taxon>Bacilli</taxon>
        <taxon>Lactobacillales</taxon>
        <taxon>Aerococcaceae</taxon>
        <taxon>Facklamia</taxon>
    </lineage>
</organism>
<feature type="binding site" evidence="14">
    <location>
        <position position="767"/>
    </location>
    <ligand>
        <name>Mg(2+)</name>
        <dbReference type="ChEBI" id="CHEBI:18420"/>
    </ligand>
</feature>
<feature type="binding site" evidence="13">
    <location>
        <position position="560"/>
    </location>
    <ligand>
        <name>substrate</name>
    </ligand>
</feature>
<evidence type="ECO:0000313" key="18">
    <source>
        <dbReference type="EMBL" id="EHR37086.1"/>
    </source>
</evidence>
<dbReference type="PROSITE" id="PS00742">
    <property type="entry name" value="PEP_ENZYMES_2"/>
    <property type="match status" value="1"/>
</dbReference>
<proteinExistence type="inferred from homology"/>
<evidence type="ECO:0000256" key="8">
    <source>
        <dbReference type="ARBA" id="ARBA00022777"/>
    </source>
</evidence>
<dbReference type="Gene3D" id="1.10.189.10">
    <property type="entry name" value="Pyruvate Phosphate Dikinase, domain 2"/>
    <property type="match status" value="1"/>
</dbReference>
<dbReference type="PANTHER" id="PTHR22931:SF9">
    <property type="entry name" value="PYRUVATE, PHOSPHATE DIKINASE 1, CHLOROPLASTIC"/>
    <property type="match status" value="1"/>
</dbReference>
<evidence type="ECO:0000256" key="2">
    <source>
        <dbReference type="ARBA" id="ARBA00007837"/>
    </source>
</evidence>
<dbReference type="PATRIC" id="fig|883113.3.peg.840"/>
<dbReference type="GO" id="GO:0050242">
    <property type="term" value="F:pyruvate, phosphate dikinase activity"/>
    <property type="evidence" value="ECO:0007669"/>
    <property type="project" value="UniProtKB-UniRule"/>
</dbReference>
<dbReference type="PANTHER" id="PTHR22931">
    <property type="entry name" value="PHOSPHOENOLPYRUVATE DIKINASE-RELATED"/>
    <property type="match status" value="1"/>
</dbReference>
<comment type="caution">
    <text evidence="18">The sequence shown here is derived from an EMBL/GenBank/DDBJ whole genome shotgun (WGS) entry which is preliminary data.</text>
</comment>
<keyword evidence="9" id="KW-0067">ATP-binding</keyword>
<feature type="domain" description="PEP-utilising enzyme C-terminal" evidence="17">
    <location>
        <begin position="517"/>
        <end position="867"/>
    </location>
</feature>
<feature type="domain" description="Pyruvate phosphate dikinase AMP/ATP-binding" evidence="16">
    <location>
        <begin position="301"/>
        <end position="350"/>
    </location>
</feature>
<dbReference type="Pfam" id="PF01326">
    <property type="entry name" value="PPDK_N"/>
    <property type="match status" value="3"/>
</dbReference>
<name>H3NJ05_9LACT</name>
<dbReference type="InterPro" id="IPR015813">
    <property type="entry name" value="Pyrv/PenolPyrv_kinase-like_dom"/>
</dbReference>
<keyword evidence="5" id="KW-0808">Transferase</keyword>
<feature type="binding site" evidence="13">
    <location>
        <position position="766"/>
    </location>
    <ligand>
        <name>substrate</name>
    </ligand>
</feature>
<feature type="active site" description="Proton donor" evidence="12">
    <location>
        <position position="829"/>
    </location>
</feature>
<comment type="cofactor">
    <cofactor evidence="1 11 14">
        <name>Mg(2+)</name>
        <dbReference type="ChEBI" id="CHEBI:18420"/>
    </cofactor>
</comment>
<dbReference type="EC" id="2.7.9.1" evidence="3 11"/>
<keyword evidence="7" id="KW-0547">Nucleotide-binding</keyword>
<dbReference type="InterPro" id="IPR040442">
    <property type="entry name" value="Pyrv_kinase-like_dom_sf"/>
</dbReference>
<dbReference type="GO" id="GO:0046872">
    <property type="term" value="F:metal ion binding"/>
    <property type="evidence" value="ECO:0007669"/>
    <property type="project" value="UniProtKB-UniRule"/>
</dbReference>
<evidence type="ECO:0000256" key="9">
    <source>
        <dbReference type="ARBA" id="ARBA00022840"/>
    </source>
</evidence>
<evidence type="ECO:0000256" key="4">
    <source>
        <dbReference type="ARBA" id="ARBA00020138"/>
    </source>
</evidence>
<feature type="binding site" evidence="13">
    <location>
        <position position="616"/>
    </location>
    <ligand>
        <name>substrate</name>
    </ligand>
</feature>
<dbReference type="NCBIfam" id="TIGR01828">
    <property type="entry name" value="pyru_phos_dikin"/>
    <property type="match status" value="1"/>
</dbReference>
<dbReference type="OrthoDB" id="9765468at2"/>
<evidence type="ECO:0000256" key="3">
    <source>
        <dbReference type="ARBA" id="ARBA00011994"/>
    </source>
</evidence>
<dbReference type="NCBIfam" id="NF004531">
    <property type="entry name" value="PRK05878.1"/>
    <property type="match status" value="1"/>
</dbReference>
<dbReference type="InterPro" id="IPR000121">
    <property type="entry name" value="PEP_util_C"/>
</dbReference>
<feature type="binding site" evidence="13">
    <location>
        <position position="764"/>
    </location>
    <ligand>
        <name>substrate</name>
    </ligand>
</feature>
<feature type="binding site" evidence="13">
    <location>
        <position position="765"/>
    </location>
    <ligand>
        <name>substrate</name>
    </ligand>
</feature>
<dbReference type="Pfam" id="PF02896">
    <property type="entry name" value="PEP-utilizers_C"/>
    <property type="match status" value="1"/>
</dbReference>
<dbReference type="Gene3D" id="3.30.470.20">
    <property type="entry name" value="ATP-grasp fold, B domain"/>
    <property type="match status" value="1"/>
</dbReference>
<feature type="binding site" evidence="14">
    <location>
        <position position="743"/>
    </location>
    <ligand>
        <name>Mg(2+)</name>
        <dbReference type="ChEBI" id="CHEBI:18420"/>
    </ligand>
</feature>
<evidence type="ECO:0000259" key="15">
    <source>
        <dbReference type="Pfam" id="PF00391"/>
    </source>
</evidence>
<dbReference type="InterPro" id="IPR013815">
    <property type="entry name" value="ATP_grasp_subdomain_1"/>
</dbReference>
<dbReference type="InterPro" id="IPR018274">
    <property type="entry name" value="PEP_util_AS"/>
</dbReference>
<sequence length="874" mass="97010">MKRVYAFNEGNSEMKDLLGGKGANLAEMTRLGCPVPQGFTVTTKACLEYLQDGDNLSHDLIQEINQAIEQLEDQTQKKFDDPEKLLLVSVRSGAKISMPGMMDTILNLGLTDENVDKLAQLTQDERFAYDCYRRLLQMFGNVVYEIDMSLFEGQLKQIKDQHHLNFDHELSADHLKELVKKYQAIYTQELGHPFPQDVKEQIYAAVRAVFKSWNNKRAIVYRRLNNVPDDLGTAVNIQEMVFGNRGETSGTGVLFTRNPANGQKELYGEYLTNAQGEDVVAGIRTPMSITRLKDQFPEIYQEILDLTSQLESHYHDMQDIEFTIEEGKLFLLQTRNGKRTAQAAVKVACDLVEEGILTPKQALLTIQPESLHTLLHPAFDQAALKSAPLISKMGLPASPGAATGQVVFDAETAKAWTDEGKDVILVRHETSPEDIVGMNSAKAIVTSQGGMTSHAAVVARGMGKCCVSGCSELDINEDKRVVTYPGGSLHEGDIMSVDGSTGTLYVGEIPTVASAANEYFDQVMEWSREFAQLKIRMNAETATDIQNGLEFKASGIGLVRTEHMFFEAERLIAIRQFLLAQTASDREEALAHIKQFQTDDFTNIFKLMDNKPVVVRLLDAPLHEFLPHTEAEIKQVAQELNLPFDQVSDRIHMTKEINPMMGHRACRMGITYPGLYLMQAEAVIQAALAVQEQGVNVQPEIMIPLVSTKKELAQLKEAIKDHLDKVLQEVGAELTYTIGAMVETPRACLVADQLAEEAEFFSFGTNDLTQLSFGYSRDDAGKFLNAYLEEGILKDDPFQTIDLDAVKELVAIATERGRKTQSNLKVGVCGELGGDPRSIKVFHQIGLDYVSCSPYRVPIAQLAAAQSAIQDELV</sequence>
<dbReference type="InterPro" id="IPR023151">
    <property type="entry name" value="PEP_util_CS"/>
</dbReference>
<dbReference type="HOGENOM" id="CLU_015345_0_2_9"/>
<accession>H3NJ05</accession>
<dbReference type="InterPro" id="IPR002192">
    <property type="entry name" value="PPDK_AMP/ATP-bd"/>
</dbReference>